<dbReference type="GO" id="GO:0005737">
    <property type="term" value="C:cytoplasm"/>
    <property type="evidence" value="ECO:0007669"/>
    <property type="project" value="UniProtKB-SubCell"/>
</dbReference>
<dbReference type="Pfam" id="PF24621">
    <property type="entry name" value="DHQS_C"/>
    <property type="match status" value="1"/>
</dbReference>
<dbReference type="RefSeq" id="WP_124219684.1">
    <property type="nucleotide sequence ID" value="NZ_RKRF01000007.1"/>
</dbReference>
<dbReference type="Gene3D" id="3.40.50.1970">
    <property type="match status" value="1"/>
</dbReference>
<evidence type="ECO:0000256" key="9">
    <source>
        <dbReference type="ARBA" id="ARBA00022490"/>
    </source>
</evidence>
<dbReference type="InterPro" id="IPR016037">
    <property type="entry name" value="DHQ_synth_AroB"/>
</dbReference>
<protein>
    <recommendedName>
        <fullName evidence="8 18">3-dehydroquinate synthase</fullName>
        <shortName evidence="18">DHQS</shortName>
        <ecNumber evidence="7 18">4.2.3.4</ecNumber>
    </recommendedName>
</protein>
<comment type="similarity">
    <text evidence="6 18">Belongs to the sugar phosphate cyclases superfamily. Dehydroquinate synthase family.</text>
</comment>
<feature type="binding site" evidence="18">
    <location>
        <position position="182"/>
    </location>
    <ligand>
        <name>Zn(2+)</name>
        <dbReference type="ChEBI" id="CHEBI:29105"/>
    </ligand>
</feature>
<feature type="binding site" evidence="18">
    <location>
        <begin position="167"/>
        <end position="170"/>
    </location>
    <ligand>
        <name>NAD(+)</name>
        <dbReference type="ChEBI" id="CHEBI:57540"/>
    </ligand>
</feature>
<keyword evidence="17 18" id="KW-0170">Cobalt</keyword>
<keyword evidence="9 18" id="KW-0963">Cytoplasm</keyword>
<feature type="binding site" evidence="18">
    <location>
        <begin position="104"/>
        <end position="108"/>
    </location>
    <ligand>
        <name>NAD(+)</name>
        <dbReference type="ChEBI" id="CHEBI:57540"/>
    </ligand>
</feature>
<keyword evidence="13 18" id="KW-0862">Zinc</keyword>
<dbReference type="EC" id="4.2.3.4" evidence="7 18"/>
<dbReference type="NCBIfam" id="TIGR01357">
    <property type="entry name" value="aroB"/>
    <property type="match status" value="1"/>
</dbReference>
<sequence length="370" mass="41584">MHKITIHANQGDYPVFIKHGLRHEMKELLTEYEFSQVLIITDSNVSGLYLKDVEVALKDKFNVFSYVLPAGENSKSMKQYELILNYMLNQNFDRNSAVIALGGGVAGDLAGFVASTYMRGIAFIQAPTTLQAHDSSVGGKVAINLNGTKNIVGQFYPPKMVIYDTETLLTLSKNELKSGFAEMIKHGFIADRTLLEGLIKTFPKQIDPNHASFNHLLLESIRIKQQVVESDELEKGHRKVLNFGHTLGHAVEAQQLGYTHGECVAYGMLFALYLSDLELNYHTLLTSDLVEWFNRLGFPINLSSSLNVDKVIQTIKYDKKNSNGRINFILIEETGKPYTKSYTPVEIKHYLHTFLTLDLLKGGYIENNNG</sequence>
<gene>
    <name evidence="18" type="primary">aroB</name>
    <name evidence="21" type="ORF">EDC24_0655</name>
</gene>
<evidence type="ECO:0000256" key="4">
    <source>
        <dbReference type="ARBA" id="ARBA00004496"/>
    </source>
</evidence>
<feature type="binding site" evidence="18">
    <location>
        <position position="140"/>
    </location>
    <ligand>
        <name>NAD(+)</name>
        <dbReference type="ChEBI" id="CHEBI:57540"/>
    </ligand>
</feature>
<keyword evidence="14 18" id="KW-0520">NAD</keyword>
<dbReference type="Proteomes" id="UP000276443">
    <property type="component" value="Unassembled WGS sequence"/>
</dbReference>
<comment type="caution">
    <text evidence="18">Lacks conserved residue(s) required for the propagation of feature annotation.</text>
</comment>
<evidence type="ECO:0000256" key="7">
    <source>
        <dbReference type="ARBA" id="ARBA00013031"/>
    </source>
</evidence>
<evidence type="ECO:0000256" key="15">
    <source>
        <dbReference type="ARBA" id="ARBA00023141"/>
    </source>
</evidence>
<comment type="cofactor">
    <cofactor evidence="3">
        <name>Zn(2+)</name>
        <dbReference type="ChEBI" id="CHEBI:29105"/>
    </cofactor>
</comment>
<evidence type="ECO:0000256" key="18">
    <source>
        <dbReference type="HAMAP-Rule" id="MF_00110"/>
    </source>
</evidence>
<dbReference type="FunFam" id="3.40.50.1970:FF:000007">
    <property type="entry name" value="Pentafunctional AROM polypeptide"/>
    <property type="match status" value="1"/>
</dbReference>
<evidence type="ECO:0000256" key="16">
    <source>
        <dbReference type="ARBA" id="ARBA00023239"/>
    </source>
</evidence>
<dbReference type="CDD" id="cd08195">
    <property type="entry name" value="DHQS"/>
    <property type="match status" value="1"/>
</dbReference>
<dbReference type="InterPro" id="IPR056179">
    <property type="entry name" value="DHQS_C"/>
</dbReference>
<dbReference type="EMBL" id="RKRF01000007">
    <property type="protein sequence ID" value="RPF55771.1"/>
    <property type="molecule type" value="Genomic_DNA"/>
</dbReference>
<proteinExistence type="inferred from homology"/>
<dbReference type="GO" id="GO:0008652">
    <property type="term" value="P:amino acid biosynthetic process"/>
    <property type="evidence" value="ECO:0007669"/>
    <property type="project" value="UniProtKB-KW"/>
</dbReference>
<organism evidence="21 22">
    <name type="scientific">Aquisalibacillus elongatus</name>
    <dbReference type="NCBI Taxonomy" id="485577"/>
    <lineage>
        <taxon>Bacteria</taxon>
        <taxon>Bacillati</taxon>
        <taxon>Bacillota</taxon>
        <taxon>Bacilli</taxon>
        <taxon>Bacillales</taxon>
        <taxon>Bacillaceae</taxon>
        <taxon>Aquisalibacillus</taxon>
    </lineage>
</organism>
<dbReference type="GO" id="GO:0003856">
    <property type="term" value="F:3-dehydroquinate synthase activity"/>
    <property type="evidence" value="ECO:0007669"/>
    <property type="project" value="UniProtKB-UniRule"/>
</dbReference>
<dbReference type="Gene3D" id="1.20.1090.10">
    <property type="entry name" value="Dehydroquinate synthase-like - alpha domain"/>
    <property type="match status" value="1"/>
</dbReference>
<feature type="domain" description="3-dehydroquinate synthase C-terminal" evidence="20">
    <location>
        <begin position="179"/>
        <end position="321"/>
    </location>
</feature>
<comment type="pathway">
    <text evidence="5 18">Metabolic intermediate biosynthesis; chorismate biosynthesis; chorismate from D-erythrose 4-phosphate and phosphoenolpyruvate: step 2/7.</text>
</comment>
<evidence type="ECO:0000256" key="6">
    <source>
        <dbReference type="ARBA" id="ARBA00005412"/>
    </source>
</evidence>
<dbReference type="Pfam" id="PF01761">
    <property type="entry name" value="DHQ_synthase"/>
    <property type="match status" value="1"/>
</dbReference>
<evidence type="ECO:0000259" key="20">
    <source>
        <dbReference type="Pfam" id="PF24621"/>
    </source>
</evidence>
<dbReference type="GO" id="GO:0009073">
    <property type="term" value="P:aromatic amino acid family biosynthetic process"/>
    <property type="evidence" value="ECO:0007669"/>
    <property type="project" value="UniProtKB-KW"/>
</dbReference>
<comment type="cofactor">
    <cofactor evidence="18">
        <name>Co(2+)</name>
        <dbReference type="ChEBI" id="CHEBI:48828"/>
    </cofactor>
    <cofactor evidence="18">
        <name>Zn(2+)</name>
        <dbReference type="ChEBI" id="CHEBI:29105"/>
    </cofactor>
    <text evidence="18">Binds 1 divalent metal cation per subunit. Can use either Co(2+) or Zn(2+).</text>
</comment>
<reference evidence="21 22" key="1">
    <citation type="submission" date="2018-11" db="EMBL/GenBank/DDBJ databases">
        <title>Genomic Encyclopedia of Type Strains, Phase IV (KMG-IV): sequencing the most valuable type-strain genomes for metagenomic binning, comparative biology and taxonomic classification.</title>
        <authorList>
            <person name="Goeker M."/>
        </authorList>
    </citation>
    <scope>NUCLEOTIDE SEQUENCE [LARGE SCALE GENOMIC DNA]</scope>
    <source>
        <strain evidence="21 22">DSM 18090</strain>
    </source>
</reference>
<dbReference type="UniPathway" id="UPA00053">
    <property type="reaction ID" value="UER00085"/>
</dbReference>
<evidence type="ECO:0000256" key="5">
    <source>
        <dbReference type="ARBA" id="ARBA00004661"/>
    </source>
</evidence>
<evidence type="ECO:0000256" key="17">
    <source>
        <dbReference type="ARBA" id="ARBA00023285"/>
    </source>
</evidence>
<dbReference type="GO" id="GO:0009423">
    <property type="term" value="P:chorismate biosynthetic process"/>
    <property type="evidence" value="ECO:0007669"/>
    <property type="project" value="UniProtKB-UniRule"/>
</dbReference>
<evidence type="ECO:0000256" key="14">
    <source>
        <dbReference type="ARBA" id="ARBA00023027"/>
    </source>
</evidence>
<comment type="cofactor">
    <cofactor evidence="2 18">
        <name>NAD(+)</name>
        <dbReference type="ChEBI" id="CHEBI:57540"/>
    </cofactor>
</comment>
<feature type="binding site" evidence="18">
    <location>
        <position position="149"/>
    </location>
    <ligand>
        <name>NAD(+)</name>
        <dbReference type="ChEBI" id="CHEBI:57540"/>
    </ligand>
</feature>
<evidence type="ECO:0000256" key="11">
    <source>
        <dbReference type="ARBA" id="ARBA00022723"/>
    </source>
</evidence>
<feature type="binding site" evidence="18">
    <location>
        <position position="260"/>
    </location>
    <ligand>
        <name>Zn(2+)</name>
        <dbReference type="ChEBI" id="CHEBI:29105"/>
    </ligand>
</feature>
<evidence type="ECO:0000259" key="19">
    <source>
        <dbReference type="Pfam" id="PF01761"/>
    </source>
</evidence>
<dbReference type="PANTHER" id="PTHR43622">
    <property type="entry name" value="3-DEHYDROQUINATE SYNTHASE"/>
    <property type="match status" value="1"/>
</dbReference>
<dbReference type="OrthoDB" id="9806583at2"/>
<evidence type="ECO:0000256" key="10">
    <source>
        <dbReference type="ARBA" id="ARBA00022605"/>
    </source>
</evidence>
<evidence type="ECO:0000256" key="2">
    <source>
        <dbReference type="ARBA" id="ARBA00001911"/>
    </source>
</evidence>
<comment type="caution">
    <text evidence="21">The sequence shown here is derived from an EMBL/GenBank/DDBJ whole genome shotgun (WGS) entry which is preliminary data.</text>
</comment>
<accession>A0A3N5CET4</accession>
<dbReference type="GO" id="GO:0000166">
    <property type="term" value="F:nucleotide binding"/>
    <property type="evidence" value="ECO:0007669"/>
    <property type="project" value="UniProtKB-KW"/>
</dbReference>
<feature type="domain" description="3-dehydroquinate synthase N-terminal" evidence="19">
    <location>
        <begin position="66"/>
        <end position="177"/>
    </location>
</feature>
<feature type="binding site" evidence="18">
    <location>
        <begin position="128"/>
        <end position="129"/>
    </location>
    <ligand>
        <name>NAD(+)</name>
        <dbReference type="ChEBI" id="CHEBI:57540"/>
    </ligand>
</feature>
<evidence type="ECO:0000256" key="3">
    <source>
        <dbReference type="ARBA" id="ARBA00001947"/>
    </source>
</evidence>
<comment type="subcellular location">
    <subcellularLocation>
        <location evidence="4 18">Cytoplasm</location>
    </subcellularLocation>
</comment>
<evidence type="ECO:0000313" key="22">
    <source>
        <dbReference type="Proteomes" id="UP000276443"/>
    </source>
</evidence>
<keyword evidence="12 18" id="KW-0547">Nucleotide-binding</keyword>
<dbReference type="PIRSF" id="PIRSF001455">
    <property type="entry name" value="DHQ_synth"/>
    <property type="match status" value="1"/>
</dbReference>
<feature type="binding site" evidence="18">
    <location>
        <position position="245"/>
    </location>
    <ligand>
        <name>Zn(2+)</name>
        <dbReference type="ChEBI" id="CHEBI:29105"/>
    </ligand>
</feature>
<keyword evidence="11 18" id="KW-0479">Metal-binding</keyword>
<evidence type="ECO:0000313" key="21">
    <source>
        <dbReference type="EMBL" id="RPF55771.1"/>
    </source>
</evidence>
<keyword evidence="22" id="KW-1185">Reference proteome</keyword>
<comment type="function">
    <text evidence="18">Catalyzes the conversion of 3-deoxy-D-arabino-heptulosonate 7-phosphate (DAHP) to dehydroquinate (DHQ).</text>
</comment>
<dbReference type="PANTHER" id="PTHR43622:SF7">
    <property type="entry name" value="3-DEHYDROQUINATE SYNTHASE, CHLOROPLASTIC"/>
    <property type="match status" value="1"/>
</dbReference>
<evidence type="ECO:0000256" key="1">
    <source>
        <dbReference type="ARBA" id="ARBA00001393"/>
    </source>
</evidence>
<dbReference type="GO" id="GO:0046872">
    <property type="term" value="F:metal ion binding"/>
    <property type="evidence" value="ECO:0007669"/>
    <property type="project" value="UniProtKB-KW"/>
</dbReference>
<dbReference type="SUPFAM" id="SSF56796">
    <property type="entry name" value="Dehydroquinate synthase-like"/>
    <property type="match status" value="1"/>
</dbReference>
<dbReference type="AlphaFoldDB" id="A0A3N5CET4"/>
<evidence type="ECO:0000256" key="12">
    <source>
        <dbReference type="ARBA" id="ARBA00022741"/>
    </source>
</evidence>
<keyword evidence="16 18" id="KW-0456">Lyase</keyword>
<dbReference type="InterPro" id="IPR050071">
    <property type="entry name" value="Dehydroquinate_synthase"/>
</dbReference>
<dbReference type="InterPro" id="IPR030963">
    <property type="entry name" value="DHQ_synth_fam"/>
</dbReference>
<keyword evidence="10 18" id="KW-0028">Amino-acid biosynthesis</keyword>
<evidence type="ECO:0000256" key="13">
    <source>
        <dbReference type="ARBA" id="ARBA00022833"/>
    </source>
</evidence>
<dbReference type="HAMAP" id="MF_00110">
    <property type="entry name" value="DHQ_synthase"/>
    <property type="match status" value="1"/>
</dbReference>
<name>A0A3N5CET4_9BACI</name>
<evidence type="ECO:0000256" key="8">
    <source>
        <dbReference type="ARBA" id="ARBA00017684"/>
    </source>
</evidence>
<comment type="catalytic activity">
    <reaction evidence="1 18">
        <text>7-phospho-2-dehydro-3-deoxy-D-arabino-heptonate = 3-dehydroquinate + phosphate</text>
        <dbReference type="Rhea" id="RHEA:21968"/>
        <dbReference type="ChEBI" id="CHEBI:32364"/>
        <dbReference type="ChEBI" id="CHEBI:43474"/>
        <dbReference type="ChEBI" id="CHEBI:58394"/>
        <dbReference type="EC" id="4.2.3.4"/>
    </reaction>
</comment>
<keyword evidence="15 18" id="KW-0057">Aromatic amino acid biosynthesis</keyword>
<dbReference type="InterPro" id="IPR030960">
    <property type="entry name" value="DHQS/DOIS_N"/>
</dbReference>